<evidence type="ECO:0000313" key="1">
    <source>
        <dbReference type="EMBL" id="TLD00580.1"/>
    </source>
</evidence>
<protein>
    <submittedName>
        <fullName evidence="1">Uncharacterized protein</fullName>
    </submittedName>
</protein>
<dbReference type="Gene3D" id="2.40.128.690">
    <property type="entry name" value="YycH protein, domain 3-like"/>
    <property type="match status" value="1"/>
</dbReference>
<organism evidence="1 2">
    <name type="scientific">Robinsoniella peoriensis</name>
    <dbReference type="NCBI Taxonomy" id="180332"/>
    <lineage>
        <taxon>Bacteria</taxon>
        <taxon>Bacillati</taxon>
        <taxon>Bacillota</taxon>
        <taxon>Clostridia</taxon>
        <taxon>Lachnospirales</taxon>
        <taxon>Lachnospiraceae</taxon>
        <taxon>Robinsoniella</taxon>
    </lineage>
</organism>
<reference evidence="1 2" key="1">
    <citation type="journal article" date="2019" name="Anaerobe">
        <title>Detection of Robinsoniella peoriensis in multiple bone samples of a trauma patient.</title>
        <authorList>
            <person name="Schrottner P."/>
            <person name="Hartwich K."/>
            <person name="Bunk B."/>
            <person name="Schober I."/>
            <person name="Helbig S."/>
            <person name="Rudolph W.W."/>
            <person name="Gunzer F."/>
        </authorList>
    </citation>
    <scope>NUCLEOTIDE SEQUENCE [LARGE SCALE GENOMIC DNA]</scope>
    <source>
        <strain evidence="1 2">DSM 106044</strain>
    </source>
</reference>
<sequence precursor="true">MKIKNKSMILSIMTIGLILCGCNSQSENIDKTSLMKLDIEESPEENLEINLHVDYSEWEKGEIHTLKIKPYKGDDKQWVTDFANAYFSSNSMDKPVVDQENEKSMYISGDDHFFMVSPEIVWFYKHKVLADSASFFYREPGIEEFFIKDIDQYYQKQDLDFMTYDSARSLSDKFMFDVGYEYKKEGVRGYALKADQLNKYRKDHQEEFDGLTSLMEDKKGVIEEWSSENEFYLFYYPCSINGLTIMPSQTFAFTWAYTVINRDGIESGHAGPVFQITDSEERTMITAQEALDKIQAMYQSTIITQKIQIYDLQLQYSITKYDKESGSYQCSPVWKFFVRMESGEGEMVHSTVTYNAETGERMG</sequence>
<comment type="caution">
    <text evidence="1">The sequence shown here is derived from an EMBL/GenBank/DDBJ whole genome shotgun (WGS) entry which is preliminary data.</text>
</comment>
<evidence type="ECO:0000313" key="2">
    <source>
        <dbReference type="Proteomes" id="UP000306509"/>
    </source>
</evidence>
<accession>A0A4U8Q6Q4</accession>
<name>A0A4U8Q6Q4_9FIRM</name>
<dbReference type="EMBL" id="QGQD01000052">
    <property type="protein sequence ID" value="TLD00580.1"/>
    <property type="molecule type" value="Genomic_DNA"/>
</dbReference>
<dbReference type="Proteomes" id="UP000306509">
    <property type="component" value="Unassembled WGS sequence"/>
</dbReference>
<gene>
    <name evidence="1" type="ORF">DSM106044_02527</name>
</gene>
<dbReference type="RefSeq" id="WP_138002555.1">
    <property type="nucleotide sequence ID" value="NZ_QGQD01000052.1"/>
</dbReference>
<dbReference type="PROSITE" id="PS51257">
    <property type="entry name" value="PROKAR_LIPOPROTEIN"/>
    <property type="match status" value="1"/>
</dbReference>
<dbReference type="AlphaFoldDB" id="A0A4U8Q6Q4"/>
<dbReference type="STRING" id="180332.GCA_000797495_02889"/>
<keyword evidence="2" id="KW-1185">Reference proteome</keyword>
<proteinExistence type="predicted"/>